<comment type="similarity">
    <text evidence="1 2">Belongs to the calycin superfamily. Lipocalin family.</text>
</comment>
<dbReference type="PROSITE" id="PS00213">
    <property type="entry name" value="LIPOCALIN"/>
    <property type="match status" value="1"/>
</dbReference>
<dbReference type="OrthoDB" id="9793905at2"/>
<proteinExistence type="inferred from homology"/>
<keyword evidence="2" id="KW-0446">Lipid-binding</keyword>
<dbReference type="AlphaFoldDB" id="A0A7X7R8H1"/>
<dbReference type="InterPro" id="IPR022272">
    <property type="entry name" value="Lipocalin_CS"/>
</dbReference>
<dbReference type="Proteomes" id="UP000536534">
    <property type="component" value="Unassembled WGS sequence"/>
</dbReference>
<dbReference type="Gene3D" id="2.40.128.20">
    <property type="match status" value="1"/>
</dbReference>
<gene>
    <name evidence="4" type="ORF">GX576_08200</name>
</gene>
<sequence length="191" mass="21186">MTKPHLIATLPLLFALAGCASEPAAHDTRAAASGPLETVPSLDLQRYMGTWHEIARYPNRFQEKCVADTSAEYSLQPDGRVKVINRCRLADGEFDEAVGSARRIGGEGSPKLEVRFAPAWLSFLPAVWGDYWVIDLDEDYSLVAVSEPEREYLWVLSRTPEVDPAAYDALLQRLAAKGFDPARLQRGRAPE</sequence>
<dbReference type="InterPro" id="IPR002446">
    <property type="entry name" value="Lipocalin_bac"/>
</dbReference>
<keyword evidence="2" id="KW-0998">Cell outer membrane</keyword>
<name>A0A7X7R8H1_9RHOO</name>
<dbReference type="InterPro" id="IPR047202">
    <property type="entry name" value="Lipocalin_Blc-like_dom"/>
</dbReference>
<dbReference type="InterPro" id="IPR012674">
    <property type="entry name" value="Calycin"/>
</dbReference>
<dbReference type="InterPro" id="IPR022271">
    <property type="entry name" value="Lipocalin_ApoD"/>
</dbReference>
<dbReference type="EMBL" id="JAAYYV010000214">
    <property type="protein sequence ID" value="NLF54358.1"/>
    <property type="molecule type" value="Genomic_DNA"/>
</dbReference>
<comment type="subunit">
    <text evidence="2">Homodimer.</text>
</comment>
<comment type="subcellular location">
    <subcellularLocation>
        <location evidence="2">Cell outer membrane</location>
    </subcellularLocation>
</comment>
<dbReference type="PANTHER" id="PTHR10612">
    <property type="entry name" value="APOLIPOPROTEIN D"/>
    <property type="match status" value="1"/>
</dbReference>
<dbReference type="PROSITE" id="PS51257">
    <property type="entry name" value="PROKAR_LIPOPROTEIN"/>
    <property type="match status" value="1"/>
</dbReference>
<evidence type="ECO:0000313" key="5">
    <source>
        <dbReference type="Proteomes" id="UP000536534"/>
    </source>
</evidence>
<accession>A0A7X7R8H1</accession>
<evidence type="ECO:0000259" key="3">
    <source>
        <dbReference type="Pfam" id="PF08212"/>
    </source>
</evidence>
<feature type="chain" id="PRO_5031674109" description="Outer membrane lipoprotein Blc" evidence="2">
    <location>
        <begin position="21"/>
        <end position="191"/>
    </location>
</feature>
<comment type="caution">
    <text evidence="4">The sequence shown here is derived from an EMBL/GenBank/DDBJ whole genome shotgun (WGS) entry which is preliminary data.</text>
</comment>
<keyword evidence="2" id="KW-0732">Signal</keyword>
<dbReference type="Pfam" id="PF08212">
    <property type="entry name" value="Lipocalin_2"/>
    <property type="match status" value="1"/>
</dbReference>
<feature type="domain" description="Lipocalin/cytosolic fatty-acid binding" evidence="3">
    <location>
        <begin position="42"/>
        <end position="186"/>
    </location>
</feature>
<dbReference type="CDD" id="cd19438">
    <property type="entry name" value="lipocalin_Blc-like"/>
    <property type="match status" value="1"/>
</dbReference>
<dbReference type="PRINTS" id="PR01171">
    <property type="entry name" value="BCTLIPOCALIN"/>
</dbReference>
<dbReference type="PIRSF" id="PIRSF036893">
    <property type="entry name" value="Lipocalin_ApoD"/>
    <property type="match status" value="1"/>
</dbReference>
<dbReference type="PANTHER" id="PTHR10612:SF34">
    <property type="entry name" value="APOLIPOPROTEIN D"/>
    <property type="match status" value="1"/>
</dbReference>
<dbReference type="GO" id="GO:0008289">
    <property type="term" value="F:lipid binding"/>
    <property type="evidence" value="ECO:0007669"/>
    <property type="project" value="UniProtKB-UniRule"/>
</dbReference>
<organism evidence="4 5">
    <name type="scientific">Thauera phenolivorans</name>
    <dbReference type="NCBI Taxonomy" id="1792543"/>
    <lineage>
        <taxon>Bacteria</taxon>
        <taxon>Pseudomonadati</taxon>
        <taxon>Pseudomonadota</taxon>
        <taxon>Betaproteobacteria</taxon>
        <taxon>Rhodocyclales</taxon>
        <taxon>Zoogloeaceae</taxon>
        <taxon>Thauera</taxon>
    </lineage>
</organism>
<comment type="function">
    <text evidence="2">Involved in the storage or transport of lipids necessary for membrane maintenance under stressful conditions. Displays a binding preference for lysophospholipids.</text>
</comment>
<keyword evidence="2" id="KW-0472">Membrane</keyword>
<evidence type="ECO:0000256" key="2">
    <source>
        <dbReference type="PIRNR" id="PIRNR036893"/>
    </source>
</evidence>
<evidence type="ECO:0000256" key="1">
    <source>
        <dbReference type="ARBA" id="ARBA00006889"/>
    </source>
</evidence>
<reference evidence="4 5" key="1">
    <citation type="journal article" date="2020" name="Biotechnol. Biofuels">
        <title>New insights from the biogas microbiome by comprehensive genome-resolved metagenomics of nearly 1600 species originating from multiple anaerobic digesters.</title>
        <authorList>
            <person name="Campanaro S."/>
            <person name="Treu L."/>
            <person name="Rodriguez-R L.M."/>
            <person name="Kovalovszki A."/>
            <person name="Ziels R.M."/>
            <person name="Maus I."/>
            <person name="Zhu X."/>
            <person name="Kougias P.G."/>
            <person name="Basile A."/>
            <person name="Luo G."/>
            <person name="Schluter A."/>
            <person name="Konstantinidis K.T."/>
            <person name="Angelidaki I."/>
        </authorList>
    </citation>
    <scope>NUCLEOTIDE SEQUENCE [LARGE SCALE GENOMIC DNA]</scope>
    <source>
        <strain evidence="4">AS06rmzACSIP_256</strain>
    </source>
</reference>
<evidence type="ECO:0000313" key="4">
    <source>
        <dbReference type="EMBL" id="NLF54358.1"/>
    </source>
</evidence>
<dbReference type="InterPro" id="IPR000566">
    <property type="entry name" value="Lipocln_cytosolic_FA-bd_dom"/>
</dbReference>
<dbReference type="GO" id="GO:0009279">
    <property type="term" value="C:cell outer membrane"/>
    <property type="evidence" value="ECO:0007669"/>
    <property type="project" value="UniProtKB-SubCell"/>
</dbReference>
<dbReference type="GO" id="GO:0006950">
    <property type="term" value="P:response to stress"/>
    <property type="evidence" value="ECO:0007669"/>
    <property type="project" value="UniProtKB-ARBA"/>
</dbReference>
<dbReference type="RefSeq" id="WP_068806877.1">
    <property type="nucleotide sequence ID" value="NZ_MBFM01000003.1"/>
</dbReference>
<feature type="signal peptide" evidence="2">
    <location>
        <begin position="1"/>
        <end position="20"/>
    </location>
</feature>
<dbReference type="SUPFAM" id="SSF50814">
    <property type="entry name" value="Lipocalins"/>
    <property type="match status" value="1"/>
</dbReference>
<keyword evidence="2" id="KW-0449">Lipoprotein</keyword>
<protein>
    <recommendedName>
        <fullName evidence="2">Outer membrane lipoprotein Blc</fullName>
    </recommendedName>
</protein>